<evidence type="ECO:0008006" key="3">
    <source>
        <dbReference type="Google" id="ProtNLM"/>
    </source>
</evidence>
<protein>
    <recommendedName>
        <fullName evidence="3">Phage tail protein</fullName>
    </recommendedName>
</protein>
<evidence type="ECO:0000313" key="2">
    <source>
        <dbReference type="Proteomes" id="UP000054388"/>
    </source>
</evidence>
<dbReference type="EMBL" id="LMAI01000004">
    <property type="protein sequence ID" value="KUJ56454.1"/>
    <property type="molecule type" value="Genomic_DNA"/>
</dbReference>
<dbReference type="AlphaFoldDB" id="A0A101CIB0"/>
<reference evidence="1 2" key="1">
    <citation type="submission" date="2015-10" db="EMBL/GenBank/DDBJ databases">
        <title>Genome sequence of Chryseobacterium greenlandense.</title>
        <authorList>
            <person name="Newman J."/>
            <person name="Fischer K."/>
            <person name="Miller J."/>
        </authorList>
    </citation>
    <scope>NUCLEOTIDE SEQUENCE [LARGE SCALE GENOMIC DNA]</scope>
    <source>
        <strain evidence="1 2">UMB34</strain>
    </source>
</reference>
<organism evidence="1 2">
    <name type="scientific">Chryseobacterium aquaticum subsp. greenlandense</name>
    <dbReference type="NCBI Taxonomy" id="345663"/>
    <lineage>
        <taxon>Bacteria</taxon>
        <taxon>Pseudomonadati</taxon>
        <taxon>Bacteroidota</taxon>
        <taxon>Flavobacteriia</taxon>
        <taxon>Flavobacteriales</taxon>
        <taxon>Weeksellaceae</taxon>
        <taxon>Chryseobacterium group</taxon>
        <taxon>Chryseobacterium</taxon>
    </lineage>
</organism>
<dbReference type="Proteomes" id="UP000054388">
    <property type="component" value="Unassembled WGS sequence"/>
</dbReference>
<comment type="caution">
    <text evidence="1">The sequence shown here is derived from an EMBL/GenBank/DDBJ whole genome shotgun (WGS) entry which is preliminary data.</text>
</comment>
<accession>A0A101CIB0</accession>
<gene>
    <name evidence="1" type="ORF">AR686_07785</name>
</gene>
<evidence type="ECO:0000313" key="1">
    <source>
        <dbReference type="EMBL" id="KUJ56454.1"/>
    </source>
</evidence>
<dbReference type="RefSeq" id="WP_059136418.1">
    <property type="nucleotide sequence ID" value="NZ_LMAI01000004.1"/>
</dbReference>
<proteinExistence type="predicted"/>
<sequence length="339" mass="38984">MIEVKYFINYKNFRDYGVYVSDSIGIADELEKKPIQTYDWAEFHGISPDLRNIKFKERKIELKCFIDGENWEDMLINFKAFKEQLSRTGTQRIHIVPFEFKPLAYEVFMQDDIVLDKTFREGRMVGIFSINLIEPNPIKKILKTSLDKFQLSYDSATETEIFFGDGTKQTARGNVNFSKNYESPSYESSGINLVSISGVNGDFYEAYSIPTNEMTFRFSVDVILPSAKNIILFVIGRNLDNSYQAVSMSDVLNGKTGYNTIEAFTELNMSDYGKFIYKVLDSDGNEITGITYENARIETAEIIGEWQNMIGKEKIIIIAGNIEEIKNFETEAEVLWEKL</sequence>
<name>A0A101CIB0_9FLAO</name>